<keyword evidence="3" id="KW-1185">Reference proteome</keyword>
<dbReference type="InterPro" id="IPR037448">
    <property type="entry name" value="Zig-8"/>
</dbReference>
<protein>
    <recommendedName>
        <fullName evidence="1">Ig-like domain-containing protein</fullName>
    </recommendedName>
</protein>
<dbReference type="PANTHER" id="PTHR23279">
    <property type="entry name" value="DEFECTIVE PROBOSCIS EXTENSION RESPONSE DPR -RELATED"/>
    <property type="match status" value="1"/>
</dbReference>
<evidence type="ECO:0000313" key="2">
    <source>
        <dbReference type="EMBL" id="CAG5128811.1"/>
    </source>
</evidence>
<dbReference type="InterPro" id="IPR007110">
    <property type="entry name" value="Ig-like_dom"/>
</dbReference>
<gene>
    <name evidence="2" type="ORF">CUNI_LOCUS14369</name>
</gene>
<accession>A0A8S3ZQU2</accession>
<comment type="caution">
    <text evidence="2">The sequence shown here is derived from an EMBL/GenBank/DDBJ whole genome shotgun (WGS) entry which is preliminary data.</text>
</comment>
<dbReference type="GO" id="GO:0050808">
    <property type="term" value="P:synapse organization"/>
    <property type="evidence" value="ECO:0007669"/>
    <property type="project" value="TreeGrafter"/>
</dbReference>
<dbReference type="InterPro" id="IPR013783">
    <property type="entry name" value="Ig-like_fold"/>
</dbReference>
<feature type="domain" description="Ig-like" evidence="1">
    <location>
        <begin position="10"/>
        <end position="103"/>
    </location>
</feature>
<dbReference type="SMART" id="SM00408">
    <property type="entry name" value="IGc2"/>
    <property type="match status" value="1"/>
</dbReference>
<dbReference type="SUPFAM" id="SSF48726">
    <property type="entry name" value="Immunoglobulin"/>
    <property type="match status" value="1"/>
</dbReference>
<dbReference type="InterPro" id="IPR003598">
    <property type="entry name" value="Ig_sub2"/>
</dbReference>
<dbReference type="GO" id="GO:0032589">
    <property type="term" value="C:neuron projection membrane"/>
    <property type="evidence" value="ECO:0007669"/>
    <property type="project" value="TreeGrafter"/>
</dbReference>
<dbReference type="PANTHER" id="PTHR23279:SF36">
    <property type="entry name" value="DEFECTIVE PROBOSCIS EXTENSION RESPONSE 9, ISOFORM A"/>
    <property type="match status" value="1"/>
</dbReference>
<name>A0A8S3ZQU2_9EUPU</name>
<dbReference type="PROSITE" id="PS50835">
    <property type="entry name" value="IG_LIKE"/>
    <property type="match status" value="1"/>
</dbReference>
<proteinExistence type="predicted"/>
<feature type="non-terminal residue" evidence="2">
    <location>
        <position position="1"/>
    </location>
</feature>
<sequence length="110" mass="12432">DYDNSDEELPFFIPRPTNVSFNRGDTAILVCGIENLGTKTVIWRRASDPNPLTIGSHVYVGDPRYSAKASPENKEWRLIIEDVRTTDAGVYECQISSRAKLIQHVLLRVN</sequence>
<dbReference type="InterPro" id="IPR003599">
    <property type="entry name" value="Ig_sub"/>
</dbReference>
<dbReference type="SMART" id="SM00409">
    <property type="entry name" value="IG"/>
    <property type="match status" value="1"/>
</dbReference>
<evidence type="ECO:0000259" key="1">
    <source>
        <dbReference type="PROSITE" id="PS50835"/>
    </source>
</evidence>
<dbReference type="InterPro" id="IPR036179">
    <property type="entry name" value="Ig-like_dom_sf"/>
</dbReference>
<dbReference type="OrthoDB" id="190835at2759"/>
<dbReference type="Gene3D" id="2.60.40.10">
    <property type="entry name" value="Immunoglobulins"/>
    <property type="match status" value="1"/>
</dbReference>
<evidence type="ECO:0000313" key="3">
    <source>
        <dbReference type="Proteomes" id="UP000678393"/>
    </source>
</evidence>
<organism evidence="2 3">
    <name type="scientific">Candidula unifasciata</name>
    <dbReference type="NCBI Taxonomy" id="100452"/>
    <lineage>
        <taxon>Eukaryota</taxon>
        <taxon>Metazoa</taxon>
        <taxon>Spiralia</taxon>
        <taxon>Lophotrochozoa</taxon>
        <taxon>Mollusca</taxon>
        <taxon>Gastropoda</taxon>
        <taxon>Heterobranchia</taxon>
        <taxon>Euthyneura</taxon>
        <taxon>Panpulmonata</taxon>
        <taxon>Eupulmonata</taxon>
        <taxon>Stylommatophora</taxon>
        <taxon>Helicina</taxon>
        <taxon>Helicoidea</taxon>
        <taxon>Geomitridae</taxon>
        <taxon>Candidula</taxon>
    </lineage>
</organism>
<dbReference type="InterPro" id="IPR013106">
    <property type="entry name" value="Ig_V-set"/>
</dbReference>
<reference evidence="2" key="1">
    <citation type="submission" date="2021-04" db="EMBL/GenBank/DDBJ databases">
        <authorList>
            <consortium name="Molecular Ecology Group"/>
        </authorList>
    </citation>
    <scope>NUCLEOTIDE SEQUENCE</scope>
</reference>
<dbReference type="Proteomes" id="UP000678393">
    <property type="component" value="Unassembled WGS sequence"/>
</dbReference>
<dbReference type="Pfam" id="PF07686">
    <property type="entry name" value="V-set"/>
    <property type="match status" value="1"/>
</dbReference>
<feature type="non-terminal residue" evidence="2">
    <location>
        <position position="110"/>
    </location>
</feature>
<dbReference type="AlphaFoldDB" id="A0A8S3ZQU2"/>
<dbReference type="EMBL" id="CAJHNH020003224">
    <property type="protein sequence ID" value="CAG5128811.1"/>
    <property type="molecule type" value="Genomic_DNA"/>
</dbReference>